<dbReference type="KEGG" id="emc:129341845"/>
<dbReference type="GO" id="GO:0036064">
    <property type="term" value="C:ciliary basal body"/>
    <property type="evidence" value="ECO:0007669"/>
    <property type="project" value="TreeGrafter"/>
</dbReference>
<evidence type="ECO:0000256" key="6">
    <source>
        <dbReference type="ARBA" id="ARBA00023273"/>
    </source>
</evidence>
<dbReference type="Proteomes" id="UP001190640">
    <property type="component" value="Chromosome 14"/>
</dbReference>
<evidence type="ECO:0000313" key="9">
    <source>
        <dbReference type="Proteomes" id="UP001190640"/>
    </source>
</evidence>
<dbReference type="RefSeq" id="XP_054853160.1">
    <property type="nucleotide sequence ID" value="XM_054997185.1"/>
</dbReference>
<evidence type="ECO:0000256" key="1">
    <source>
        <dbReference type="ARBA" id="ARBA00004138"/>
    </source>
</evidence>
<accession>A0AA97LET3</accession>
<proteinExistence type="inferred from homology"/>
<keyword evidence="10" id="KW-0282">Flagellum</keyword>
<keyword evidence="4 7" id="KW-0175">Coiled coil</keyword>
<dbReference type="CTD" id="286207"/>
<protein>
    <recommendedName>
        <fullName evidence="3">Cilia- and flagella-associated protein 157</fullName>
    </recommendedName>
</protein>
<feature type="region of interest" description="Disordered" evidence="8">
    <location>
        <begin position="1"/>
        <end position="25"/>
    </location>
</feature>
<reference evidence="10" key="1">
    <citation type="submission" date="2025-08" db="UniProtKB">
        <authorList>
            <consortium name="RefSeq"/>
        </authorList>
    </citation>
    <scope>IDENTIFICATION</scope>
    <source>
        <tissue evidence="10">Blood</tissue>
    </source>
</reference>
<keyword evidence="9" id="KW-1185">Reference proteome</keyword>
<comment type="similarity">
    <text evidence="2">Belongs to the CFAP157 family.</text>
</comment>
<name>A0AA97LET3_EUBMA</name>
<dbReference type="PANTHER" id="PTHR31954:SF1">
    <property type="entry name" value="CILIA- AND FLAGELLA-ASSOCIATED PROTEIN 157"/>
    <property type="match status" value="1"/>
</dbReference>
<dbReference type="InterPro" id="IPR038844">
    <property type="entry name" value="CFAP157"/>
</dbReference>
<keyword evidence="5" id="KW-0969">Cilium</keyword>
<gene>
    <name evidence="10" type="primary">CFAP157</name>
</gene>
<evidence type="ECO:0000256" key="7">
    <source>
        <dbReference type="SAM" id="Coils"/>
    </source>
</evidence>
<feature type="coiled-coil region" evidence="7">
    <location>
        <begin position="237"/>
        <end position="355"/>
    </location>
</feature>
<dbReference type="GO" id="GO:0007288">
    <property type="term" value="P:sperm axoneme assembly"/>
    <property type="evidence" value="ECO:0007669"/>
    <property type="project" value="TreeGrafter"/>
</dbReference>
<evidence type="ECO:0000256" key="2">
    <source>
        <dbReference type="ARBA" id="ARBA00010841"/>
    </source>
</evidence>
<feature type="coiled-coil region" evidence="7">
    <location>
        <begin position="83"/>
        <end position="177"/>
    </location>
</feature>
<keyword evidence="6" id="KW-0966">Cell projection</keyword>
<organism evidence="9 10">
    <name type="scientific">Eublepharis macularius</name>
    <name type="common">Leopard gecko</name>
    <name type="synonym">Cyrtodactylus macularius</name>
    <dbReference type="NCBI Taxonomy" id="481883"/>
    <lineage>
        <taxon>Eukaryota</taxon>
        <taxon>Metazoa</taxon>
        <taxon>Chordata</taxon>
        <taxon>Craniata</taxon>
        <taxon>Vertebrata</taxon>
        <taxon>Euteleostomi</taxon>
        <taxon>Lepidosauria</taxon>
        <taxon>Squamata</taxon>
        <taxon>Bifurcata</taxon>
        <taxon>Gekkota</taxon>
        <taxon>Eublepharidae</taxon>
        <taxon>Eublepharinae</taxon>
        <taxon>Eublepharis</taxon>
    </lineage>
</organism>
<evidence type="ECO:0000256" key="3">
    <source>
        <dbReference type="ARBA" id="ARBA00014087"/>
    </source>
</evidence>
<evidence type="ECO:0000256" key="5">
    <source>
        <dbReference type="ARBA" id="ARBA00023069"/>
    </source>
</evidence>
<comment type="subcellular location">
    <subcellularLocation>
        <location evidence="1">Cell projection</location>
        <location evidence="1">Cilium</location>
    </subcellularLocation>
</comment>
<evidence type="ECO:0000256" key="8">
    <source>
        <dbReference type="SAM" id="MobiDB-lite"/>
    </source>
</evidence>
<dbReference type="PANTHER" id="PTHR31954">
    <property type="entry name" value="CILIA- AND FLAGELLA-ASSOCIATED PROTEIN 157"/>
    <property type="match status" value="1"/>
</dbReference>
<dbReference type="AlphaFoldDB" id="A0AA97LET3"/>
<dbReference type="GO" id="GO:0008017">
    <property type="term" value="F:microtubule binding"/>
    <property type="evidence" value="ECO:0007669"/>
    <property type="project" value="TreeGrafter"/>
</dbReference>
<evidence type="ECO:0000256" key="4">
    <source>
        <dbReference type="ARBA" id="ARBA00023054"/>
    </source>
</evidence>
<dbReference type="GeneID" id="129341845"/>
<evidence type="ECO:0000313" key="10">
    <source>
        <dbReference type="RefSeq" id="XP_054853160.1"/>
    </source>
</evidence>
<sequence>MAPKKKPGRKKEEAPKEPEIDDDIVPEHSREFYLIQIRDLEGRLAKYQKKWDEMQVSEDLFRKEYDKIVRDNKEIVAFLKKTLNQRVDEIAELTVQLQNLQIAKDTEKDAFEAQLVQLRHEFQETKDQLTLENMTLSGKLASLEEFRVQKDEIMGKFADLEDQLKKQEADHKEYVYNLEKKAVLDKERLKKEMLHRVNVVASEFRKVSDSQMAETTKRAIRENAIISLQLTKITDQSLQLIQENDRLKATCAELTKQLSLLEQTQKTMAKNSRSKEKLITMLTNKCKELQAQADTCARQQKALTKLQEAKEALEKQLVKLKAEMKIQKEKMERNLIDQQNQVKRLQEEQQRCKTMEFVLRHAAQGLKEILRERPAEEYDPFDVTFQLWRNDMLQGLLKLLDKGATHIEEQEALHPFLADTKEVKSNVAVDGSHQESFTHLKPSRLMSHCQLSKRSKPWSVHSMPSFSTLSQDAYLDPLHPCASALESLISWKQEEEIREREEVIKEEYSLPEIITESASEKILSVLGKDGDDEFLTSTESTSLQEAVADSVGT</sequence>